<dbReference type="GO" id="GO:0046872">
    <property type="term" value="F:metal ion binding"/>
    <property type="evidence" value="ECO:0007669"/>
    <property type="project" value="UniProtKB-KW"/>
</dbReference>
<evidence type="ECO:0000313" key="10">
    <source>
        <dbReference type="Proteomes" id="UP000501891"/>
    </source>
</evidence>
<dbReference type="InterPro" id="IPR001915">
    <property type="entry name" value="Peptidase_M48"/>
</dbReference>
<feature type="domain" description="Peptidase M48" evidence="8">
    <location>
        <begin position="171"/>
        <end position="339"/>
    </location>
</feature>
<keyword evidence="2" id="KW-0479">Metal-binding</keyword>
<dbReference type="AlphaFoldDB" id="A0A858RAI3"/>
<sequence length="375" mass="38797">MDLGTALYEDRRLGRSVPVLLRGEGGFLLLLREDGRELDRWPAAAVRPVPDAGADGHARLGLAADSPALLALPCPEVPPALAGFLAGQGRSPALKAHKAKRDLPLPVWLGGAAASVVLLLFVVLPALGDVLAGFVPPSLERRIGEQVAEVATGILVKGGRKAECRTPEGTAALDRLVQRIRLPDGPAVQVRVIDSDMVNAFAAPGGFIVVPVGMVRFAGTPEALLGVLAHEVGHVAEGHAMRRVMRVAMSSTLLTLLTGDLGGGIGAAAVGQMVESGYSQEHEREADAYAVAALRAAGLPTDPFADLFGRMQLKVGDQPKWLALVASHPDIQSRIAAIRGGDGPAAGSGPDLSADWAALQAICGPPPPETEAGKE</sequence>
<keyword evidence="7" id="KW-1133">Transmembrane helix</keyword>
<keyword evidence="7" id="KW-0472">Membrane</keyword>
<dbReference type="Proteomes" id="UP000501891">
    <property type="component" value="Chromosome"/>
</dbReference>
<keyword evidence="1 6" id="KW-0645">Protease</keyword>
<dbReference type="InterPro" id="IPR051156">
    <property type="entry name" value="Mito/Outer_Membr_Metalloprot"/>
</dbReference>
<dbReference type="PANTHER" id="PTHR22726">
    <property type="entry name" value="METALLOENDOPEPTIDASE OMA1"/>
    <property type="match status" value="1"/>
</dbReference>
<organism evidence="9 10">
    <name type="scientific">Aerophototrophica crusticola</name>
    <dbReference type="NCBI Taxonomy" id="1709002"/>
    <lineage>
        <taxon>Bacteria</taxon>
        <taxon>Pseudomonadati</taxon>
        <taxon>Pseudomonadota</taxon>
        <taxon>Alphaproteobacteria</taxon>
        <taxon>Rhodospirillales</taxon>
        <taxon>Rhodospirillaceae</taxon>
        <taxon>Aerophototrophica</taxon>
    </lineage>
</organism>
<evidence type="ECO:0000256" key="6">
    <source>
        <dbReference type="RuleBase" id="RU003983"/>
    </source>
</evidence>
<name>A0A858RAI3_9PROT</name>
<feature type="transmembrane region" description="Helical" evidence="7">
    <location>
        <begin position="105"/>
        <end position="127"/>
    </location>
</feature>
<keyword evidence="7" id="KW-0812">Transmembrane</keyword>
<dbReference type="EMBL" id="CP051775">
    <property type="protein sequence ID" value="QJE74490.1"/>
    <property type="molecule type" value="Genomic_DNA"/>
</dbReference>
<evidence type="ECO:0000256" key="1">
    <source>
        <dbReference type="ARBA" id="ARBA00022670"/>
    </source>
</evidence>
<proteinExistence type="inferred from homology"/>
<evidence type="ECO:0000259" key="8">
    <source>
        <dbReference type="Pfam" id="PF01435"/>
    </source>
</evidence>
<keyword evidence="4 6" id="KW-0862">Zinc</keyword>
<evidence type="ECO:0000256" key="7">
    <source>
        <dbReference type="SAM" id="Phobius"/>
    </source>
</evidence>
<dbReference type="Pfam" id="PF01435">
    <property type="entry name" value="Peptidase_M48"/>
    <property type="match status" value="1"/>
</dbReference>
<dbReference type="CDD" id="cd07332">
    <property type="entry name" value="M48C_Oma1_like"/>
    <property type="match status" value="1"/>
</dbReference>
<evidence type="ECO:0000313" key="9">
    <source>
        <dbReference type="EMBL" id="QJE74490.1"/>
    </source>
</evidence>
<keyword evidence="5 6" id="KW-0482">Metalloprotease</keyword>
<accession>A0A858RAI3</accession>
<dbReference type="PANTHER" id="PTHR22726:SF1">
    <property type="entry name" value="METALLOENDOPEPTIDASE OMA1, MITOCHONDRIAL"/>
    <property type="match status" value="1"/>
</dbReference>
<dbReference type="GO" id="GO:0004222">
    <property type="term" value="F:metalloendopeptidase activity"/>
    <property type="evidence" value="ECO:0007669"/>
    <property type="project" value="InterPro"/>
</dbReference>
<dbReference type="Gene3D" id="3.30.2010.10">
    <property type="entry name" value="Metalloproteases ('zincins'), catalytic domain"/>
    <property type="match status" value="1"/>
</dbReference>
<comment type="cofactor">
    <cofactor evidence="6">
        <name>Zn(2+)</name>
        <dbReference type="ChEBI" id="CHEBI:29105"/>
    </cofactor>
    <text evidence="6">Binds 1 zinc ion per subunit.</text>
</comment>
<protein>
    <submittedName>
        <fullName evidence="9">M48 family metallopeptidase</fullName>
    </submittedName>
</protein>
<evidence type="ECO:0000256" key="3">
    <source>
        <dbReference type="ARBA" id="ARBA00022801"/>
    </source>
</evidence>
<gene>
    <name evidence="9" type="ORF">HHL28_16730</name>
</gene>
<dbReference type="GO" id="GO:0016020">
    <property type="term" value="C:membrane"/>
    <property type="evidence" value="ECO:0007669"/>
    <property type="project" value="TreeGrafter"/>
</dbReference>
<evidence type="ECO:0000256" key="4">
    <source>
        <dbReference type="ARBA" id="ARBA00022833"/>
    </source>
</evidence>
<keyword evidence="10" id="KW-1185">Reference proteome</keyword>
<keyword evidence="3 6" id="KW-0378">Hydrolase</keyword>
<dbReference type="KEGG" id="acru:HHL28_16730"/>
<dbReference type="GO" id="GO:0051603">
    <property type="term" value="P:proteolysis involved in protein catabolic process"/>
    <property type="evidence" value="ECO:0007669"/>
    <property type="project" value="TreeGrafter"/>
</dbReference>
<comment type="similarity">
    <text evidence="6">Belongs to the peptidase M48 family.</text>
</comment>
<reference evidence="9" key="1">
    <citation type="submission" date="2020-04" db="EMBL/GenBank/DDBJ databases">
        <title>A desert anoxygenic phototrophic bacterium fixes CO2 using RubisCO under aerobic conditions.</title>
        <authorList>
            <person name="Tang K."/>
        </authorList>
    </citation>
    <scope>NUCLEOTIDE SEQUENCE [LARGE SCALE GENOMIC DNA]</scope>
    <source>
        <strain evidence="9">MIMtkB3</strain>
    </source>
</reference>
<evidence type="ECO:0000256" key="5">
    <source>
        <dbReference type="ARBA" id="ARBA00023049"/>
    </source>
</evidence>
<evidence type="ECO:0000256" key="2">
    <source>
        <dbReference type="ARBA" id="ARBA00022723"/>
    </source>
</evidence>